<feature type="signal peptide" evidence="1">
    <location>
        <begin position="1"/>
        <end position="20"/>
    </location>
</feature>
<evidence type="ECO:0008006" key="4">
    <source>
        <dbReference type="Google" id="ProtNLM"/>
    </source>
</evidence>
<comment type="caution">
    <text evidence="2">The sequence shown here is derived from an EMBL/GenBank/DDBJ whole genome shotgun (WGS) entry which is preliminary data.</text>
</comment>
<dbReference type="EMBL" id="JACXAA010000002">
    <property type="protein sequence ID" value="MBD2752548.1"/>
    <property type="molecule type" value="Genomic_DNA"/>
</dbReference>
<evidence type="ECO:0000256" key="1">
    <source>
        <dbReference type="SAM" id="SignalP"/>
    </source>
</evidence>
<protein>
    <recommendedName>
        <fullName evidence="4">Nuclear transport factor 2 family protein</fullName>
    </recommendedName>
</protein>
<feature type="chain" id="PRO_5036720307" description="Nuclear transport factor 2 family protein" evidence="1">
    <location>
        <begin position="21"/>
        <end position="154"/>
    </location>
</feature>
<dbReference type="RefSeq" id="WP_191038182.1">
    <property type="nucleotide sequence ID" value="NZ_JACXAA010000002.1"/>
</dbReference>
<accession>A0A927AZB1</accession>
<dbReference type="AlphaFoldDB" id="A0A927AZB1"/>
<keyword evidence="3" id="KW-1185">Reference proteome</keyword>
<proteinExistence type="predicted"/>
<gene>
    <name evidence="2" type="ORF">IC230_06595</name>
</gene>
<evidence type="ECO:0000313" key="2">
    <source>
        <dbReference type="EMBL" id="MBD2752548.1"/>
    </source>
</evidence>
<name>A0A927AZB1_9BACT</name>
<keyword evidence="1" id="KW-0732">Signal</keyword>
<organism evidence="2 3">
    <name type="scientific">Spirosoma validum</name>
    <dbReference type="NCBI Taxonomy" id="2771355"/>
    <lineage>
        <taxon>Bacteria</taxon>
        <taxon>Pseudomonadati</taxon>
        <taxon>Bacteroidota</taxon>
        <taxon>Cytophagia</taxon>
        <taxon>Cytophagales</taxon>
        <taxon>Cytophagaceae</taxon>
        <taxon>Spirosoma</taxon>
    </lineage>
</organism>
<evidence type="ECO:0000313" key="3">
    <source>
        <dbReference type="Proteomes" id="UP000653797"/>
    </source>
</evidence>
<dbReference type="Proteomes" id="UP000653797">
    <property type="component" value="Unassembled WGS sequence"/>
</dbReference>
<sequence length="154" mass="17426">MKQAIFMLSLLMGIRTLANAQNDGSHQLPGNEKTAINKVLDDYLTTFNAKDLKGWEGTYQFPHYRLASGKMSVLEKAGLRDSASVFGPLQKAGWDYSKWDHRNIVQASETKVHVDTKFTRYRKDGSKVASYESLYVLTKENGKWGVKLRSSFAE</sequence>
<reference evidence="2" key="1">
    <citation type="submission" date="2020-09" db="EMBL/GenBank/DDBJ databases">
        <authorList>
            <person name="Kim M.K."/>
        </authorList>
    </citation>
    <scope>NUCLEOTIDE SEQUENCE</scope>
    <source>
        <strain evidence="2">BT704</strain>
    </source>
</reference>